<organism evidence="2">
    <name type="scientific">marine sediment metagenome</name>
    <dbReference type="NCBI Taxonomy" id="412755"/>
    <lineage>
        <taxon>unclassified sequences</taxon>
        <taxon>metagenomes</taxon>
        <taxon>ecological metagenomes</taxon>
    </lineage>
</organism>
<dbReference type="Pfam" id="PF13145">
    <property type="entry name" value="Rotamase_2"/>
    <property type="match status" value="1"/>
</dbReference>
<dbReference type="PROSITE" id="PS50198">
    <property type="entry name" value="PPIC_PPIASE_2"/>
    <property type="match status" value="1"/>
</dbReference>
<sequence length="172" mass="19998">PFPPISHQTIRAYYEERKEEFRHPPRVKLLHIITKERKEAEDLYARLKGGEDMAQLLEEQSADSALQGDYGTEWRTSGMFPPALSHRAFSMEVGKTSTIIETQYGFHIIKVLKREPAGRKGFLEVVAEIEKRLVSEATEQRYRVWLQELRDTYPIKVDYPLLDKKKAEYAGS</sequence>
<proteinExistence type="predicted"/>
<evidence type="ECO:0000313" key="2">
    <source>
        <dbReference type="EMBL" id="GAH73213.1"/>
    </source>
</evidence>
<comment type="caution">
    <text evidence="2">The sequence shown here is derived from an EMBL/GenBank/DDBJ whole genome shotgun (WGS) entry which is preliminary data.</text>
</comment>
<accession>X1JTS9</accession>
<gene>
    <name evidence="2" type="ORF">S03H2_51426</name>
</gene>
<dbReference type="GO" id="GO:0003755">
    <property type="term" value="F:peptidyl-prolyl cis-trans isomerase activity"/>
    <property type="evidence" value="ECO:0007669"/>
    <property type="project" value="InterPro"/>
</dbReference>
<dbReference type="PANTHER" id="PTHR47245:SF2">
    <property type="entry name" value="PEPTIDYL-PROLYL CIS-TRANS ISOMERASE HP_0175-RELATED"/>
    <property type="match status" value="1"/>
</dbReference>
<reference evidence="2" key="1">
    <citation type="journal article" date="2014" name="Front. Microbiol.">
        <title>High frequency of phylogenetically diverse reductive dehalogenase-homologous genes in deep subseafloor sedimentary metagenomes.</title>
        <authorList>
            <person name="Kawai M."/>
            <person name="Futagami T."/>
            <person name="Toyoda A."/>
            <person name="Takaki Y."/>
            <person name="Nishi S."/>
            <person name="Hori S."/>
            <person name="Arai W."/>
            <person name="Tsubouchi T."/>
            <person name="Morono Y."/>
            <person name="Uchiyama I."/>
            <person name="Ito T."/>
            <person name="Fujiyama A."/>
            <person name="Inagaki F."/>
            <person name="Takami H."/>
        </authorList>
    </citation>
    <scope>NUCLEOTIDE SEQUENCE</scope>
    <source>
        <strain evidence="2">Expedition CK06-06</strain>
    </source>
</reference>
<dbReference type="PANTHER" id="PTHR47245">
    <property type="entry name" value="PEPTIDYLPROLYL ISOMERASE"/>
    <property type="match status" value="1"/>
</dbReference>
<dbReference type="AlphaFoldDB" id="X1JTS9"/>
<dbReference type="Gene3D" id="3.10.50.40">
    <property type="match status" value="1"/>
</dbReference>
<feature type="non-terminal residue" evidence="2">
    <location>
        <position position="1"/>
    </location>
</feature>
<protein>
    <recommendedName>
        <fullName evidence="1">PpiC domain-containing protein</fullName>
    </recommendedName>
</protein>
<evidence type="ECO:0000259" key="1">
    <source>
        <dbReference type="PROSITE" id="PS50198"/>
    </source>
</evidence>
<dbReference type="EMBL" id="BARU01032622">
    <property type="protein sequence ID" value="GAH73213.1"/>
    <property type="molecule type" value="Genomic_DNA"/>
</dbReference>
<feature type="domain" description="PpiC" evidence="1">
    <location>
        <begin position="24"/>
        <end position="113"/>
    </location>
</feature>
<dbReference type="InterPro" id="IPR046357">
    <property type="entry name" value="PPIase_dom_sf"/>
</dbReference>
<dbReference type="SUPFAM" id="SSF54534">
    <property type="entry name" value="FKBP-like"/>
    <property type="match status" value="1"/>
</dbReference>
<dbReference type="InterPro" id="IPR050245">
    <property type="entry name" value="PrsA_foldase"/>
</dbReference>
<name>X1JTS9_9ZZZZ</name>
<dbReference type="InterPro" id="IPR000297">
    <property type="entry name" value="PPIase_PpiC"/>
</dbReference>